<feature type="region of interest" description="Disordered" evidence="1">
    <location>
        <begin position="73"/>
        <end position="101"/>
    </location>
</feature>
<dbReference type="EMBL" id="CADCWG010000159">
    <property type="protein sequence ID" value="CAA9559917.1"/>
    <property type="molecule type" value="Genomic_DNA"/>
</dbReference>
<feature type="compositionally biased region" description="Low complexity" evidence="1">
    <location>
        <begin position="127"/>
        <end position="136"/>
    </location>
</feature>
<feature type="region of interest" description="Disordered" evidence="1">
    <location>
        <begin position="123"/>
        <end position="178"/>
    </location>
</feature>
<feature type="region of interest" description="Disordered" evidence="1">
    <location>
        <begin position="1"/>
        <end position="30"/>
    </location>
</feature>
<accession>A0A6J4UVS4</accession>
<protein>
    <submittedName>
        <fullName evidence="2">Uncharacterized protein</fullName>
    </submittedName>
</protein>
<evidence type="ECO:0000256" key="1">
    <source>
        <dbReference type="SAM" id="MobiDB-lite"/>
    </source>
</evidence>
<evidence type="ECO:0000313" key="2">
    <source>
        <dbReference type="EMBL" id="CAA9559917.1"/>
    </source>
</evidence>
<reference evidence="2" key="1">
    <citation type="submission" date="2020-02" db="EMBL/GenBank/DDBJ databases">
        <authorList>
            <person name="Meier V. D."/>
        </authorList>
    </citation>
    <scope>NUCLEOTIDE SEQUENCE</scope>
    <source>
        <strain evidence="2">AVDCRST_MAG49</strain>
    </source>
</reference>
<dbReference type="AlphaFoldDB" id="A0A6J4UVS4"/>
<name>A0A6J4UVS4_9BACT</name>
<organism evidence="2">
    <name type="scientific">uncultured Thermomicrobiales bacterium</name>
    <dbReference type="NCBI Taxonomy" id="1645740"/>
    <lineage>
        <taxon>Bacteria</taxon>
        <taxon>Pseudomonadati</taxon>
        <taxon>Thermomicrobiota</taxon>
        <taxon>Thermomicrobia</taxon>
        <taxon>Thermomicrobiales</taxon>
        <taxon>environmental samples</taxon>
    </lineage>
</organism>
<gene>
    <name evidence="2" type="ORF">AVDCRST_MAG49-2311</name>
</gene>
<sequence length="178" mass="18396">MMAFPVRSYGYGEPDAGAPDETDGREPETPPTVMLAELADAGTRRDLIALYEARTAATGVDLGPLRESWGVAPPGAGGANSARGPRHAVAGEPVPFGRGTTDHAVAASSRALTACRRRRAGLPGRFATLRPRPFALARRRRTAGPGETLPPDHPPASAPDDGDQPGAPSGHPSPDPEA</sequence>
<proteinExistence type="predicted"/>